<dbReference type="Pfam" id="PF00018">
    <property type="entry name" value="SH3_1"/>
    <property type="match status" value="1"/>
</dbReference>
<dbReference type="SUPFAM" id="SSF57889">
    <property type="entry name" value="Cysteine-rich domain"/>
    <property type="match status" value="1"/>
</dbReference>
<keyword evidence="6" id="KW-0479">Metal-binding</keyword>
<dbReference type="GeneTree" id="ENSGT00950000183092"/>
<reference evidence="16" key="1">
    <citation type="submission" date="2015-09" db="EMBL/GenBank/DDBJ databases">
        <authorList>
            <person name="Sai Rama Sridatta P."/>
        </authorList>
    </citation>
    <scope>NUCLEOTIDE SEQUENCE [LARGE SCALE GENOMIC DNA]</scope>
</reference>
<dbReference type="Proteomes" id="UP000314980">
    <property type="component" value="Unassembled WGS sequence"/>
</dbReference>
<keyword evidence="3 11" id="KW-0728">SH3 domain</keyword>
<dbReference type="PROSITE" id="PS50002">
    <property type="entry name" value="SH3"/>
    <property type="match status" value="1"/>
</dbReference>
<feature type="region of interest" description="Disordered" evidence="12">
    <location>
        <begin position="55"/>
        <end position="78"/>
    </location>
</feature>
<dbReference type="GO" id="GO:0005737">
    <property type="term" value="C:cytoplasm"/>
    <property type="evidence" value="ECO:0007669"/>
    <property type="project" value="UniProtKB-SubCell"/>
</dbReference>
<dbReference type="SUPFAM" id="SSF50044">
    <property type="entry name" value="SH3-domain"/>
    <property type="match status" value="1"/>
</dbReference>
<dbReference type="Ensembl" id="ENSLCAT00010046386.1">
    <property type="protein sequence ID" value="ENSLCAP00010045276.1"/>
    <property type="gene ID" value="ENSLCAG00010021038.1"/>
</dbReference>
<dbReference type="STRING" id="8187.ENSLCAP00010045276"/>
<evidence type="ECO:0000313" key="15">
    <source>
        <dbReference type="Ensembl" id="ENSLCAP00010045276.1"/>
    </source>
</evidence>
<dbReference type="SMART" id="SM00326">
    <property type="entry name" value="SH3"/>
    <property type="match status" value="1"/>
</dbReference>
<evidence type="ECO:0000256" key="10">
    <source>
        <dbReference type="ARBA" id="ARBA00023136"/>
    </source>
</evidence>
<keyword evidence="10" id="KW-0472">Membrane</keyword>
<dbReference type="InParanoid" id="A0A4W6F1R1"/>
<dbReference type="InterPro" id="IPR036028">
    <property type="entry name" value="SH3-like_dom_sf"/>
</dbReference>
<dbReference type="PROSITE" id="PS50081">
    <property type="entry name" value="ZF_DAG_PE_2"/>
    <property type="match status" value="1"/>
</dbReference>
<evidence type="ECO:0000313" key="16">
    <source>
        <dbReference type="Proteomes" id="UP000314980"/>
    </source>
</evidence>
<sequence length="373" mass="42170">MRLIEAVARNDGPFSSTPLLSSQLQRLKRSLSFKTKSIRSKSADNFFRTSTRAISATSGWPRHTPPTSPSPRCPRPSRAPLHRRHGHCFMEHIFKKPTFCDVCNHMIVGTHGLRCKACKMSLHHKCENGVGQQRCMGKLVRRMTQKRHKISSFHHVWFHSFSKACGNKVDPVYEALRFGTSLAQKAKRASGSESPHRNSVRKDHLSCQVVLTHSAFFLGGGLVCFPSVFTVIENGMEHYHQPERKPDDFQLQKDILKLNTYVALYSFTAQESHDLEMRAGDRILLADDSNDDWWKGVIEDRIGFFPAAFAHQVRAGDQVFRCNRTFIGCKEQGQITLKEGQICVSSEGERSGFIKVASGKKRGFVPCDVLEII</sequence>
<keyword evidence="7" id="KW-0677">Repeat</keyword>
<dbReference type="Gene3D" id="2.30.30.40">
    <property type="entry name" value="SH3 Domains"/>
    <property type="match status" value="1"/>
</dbReference>
<keyword evidence="9" id="KW-0862">Zinc</keyword>
<reference evidence="15" key="2">
    <citation type="submission" date="2025-08" db="UniProtKB">
        <authorList>
            <consortium name="Ensembl"/>
        </authorList>
    </citation>
    <scope>IDENTIFICATION</scope>
</reference>
<dbReference type="PANTHER" id="PTHR15135">
    <property type="entry name" value="STAC"/>
    <property type="match status" value="1"/>
</dbReference>
<dbReference type="GO" id="GO:0008270">
    <property type="term" value="F:zinc ion binding"/>
    <property type="evidence" value="ECO:0007669"/>
    <property type="project" value="UniProtKB-KW"/>
</dbReference>
<accession>A0A4W6F1R1</accession>
<evidence type="ECO:0000256" key="11">
    <source>
        <dbReference type="PROSITE-ProRule" id="PRU00192"/>
    </source>
</evidence>
<dbReference type="CDD" id="cd11833">
    <property type="entry name" value="SH3_Stac_1"/>
    <property type="match status" value="1"/>
</dbReference>
<dbReference type="Gene3D" id="3.30.60.20">
    <property type="match status" value="1"/>
</dbReference>
<dbReference type="GO" id="GO:0042383">
    <property type="term" value="C:sarcolemma"/>
    <property type="evidence" value="ECO:0007669"/>
    <property type="project" value="UniProtKB-SubCell"/>
</dbReference>
<dbReference type="Pfam" id="PF07653">
    <property type="entry name" value="SH3_2"/>
    <property type="match status" value="1"/>
</dbReference>
<feature type="domain" description="Phorbol-ester/DAG-type" evidence="14">
    <location>
        <begin position="86"/>
        <end position="135"/>
    </location>
</feature>
<keyword evidence="8" id="KW-0863">Zinc-finger</keyword>
<dbReference type="InterPro" id="IPR046349">
    <property type="entry name" value="C1-like_sf"/>
</dbReference>
<keyword evidence="16" id="KW-1185">Reference proteome</keyword>
<dbReference type="Pfam" id="PF16664">
    <property type="entry name" value="STAC2_u1"/>
    <property type="match status" value="1"/>
</dbReference>
<organism evidence="15 16">
    <name type="scientific">Lates calcarifer</name>
    <name type="common">Barramundi</name>
    <name type="synonym">Holocentrus calcarifer</name>
    <dbReference type="NCBI Taxonomy" id="8187"/>
    <lineage>
        <taxon>Eukaryota</taxon>
        <taxon>Metazoa</taxon>
        <taxon>Chordata</taxon>
        <taxon>Craniata</taxon>
        <taxon>Vertebrata</taxon>
        <taxon>Euteleostomi</taxon>
        <taxon>Actinopterygii</taxon>
        <taxon>Neopterygii</taxon>
        <taxon>Teleostei</taxon>
        <taxon>Neoteleostei</taxon>
        <taxon>Acanthomorphata</taxon>
        <taxon>Carangaria</taxon>
        <taxon>Carangaria incertae sedis</taxon>
        <taxon>Centropomidae</taxon>
        <taxon>Lates</taxon>
    </lineage>
</organism>
<dbReference type="GO" id="GO:0044325">
    <property type="term" value="F:transmembrane transporter binding"/>
    <property type="evidence" value="ECO:0007669"/>
    <property type="project" value="TreeGrafter"/>
</dbReference>
<name>A0A4W6F1R1_LATCA</name>
<evidence type="ECO:0000256" key="9">
    <source>
        <dbReference type="ARBA" id="ARBA00022833"/>
    </source>
</evidence>
<dbReference type="PRINTS" id="PR00452">
    <property type="entry name" value="SH3DOMAIN"/>
</dbReference>
<feature type="compositionally biased region" description="Pro residues" evidence="12">
    <location>
        <begin position="63"/>
        <end position="74"/>
    </location>
</feature>
<dbReference type="PRINTS" id="PR00499">
    <property type="entry name" value="P67PHOX"/>
</dbReference>
<dbReference type="PROSITE" id="PS00479">
    <property type="entry name" value="ZF_DAG_PE_1"/>
    <property type="match status" value="1"/>
</dbReference>
<evidence type="ECO:0000256" key="3">
    <source>
        <dbReference type="ARBA" id="ARBA00022443"/>
    </source>
</evidence>
<evidence type="ECO:0000259" key="13">
    <source>
        <dbReference type="PROSITE" id="PS50002"/>
    </source>
</evidence>
<dbReference type="InterPro" id="IPR039688">
    <property type="entry name" value="STAC1/2/3"/>
</dbReference>
<keyword evidence="4" id="KW-1003">Cell membrane</keyword>
<evidence type="ECO:0000256" key="1">
    <source>
        <dbReference type="ARBA" id="ARBA00004278"/>
    </source>
</evidence>
<dbReference type="PANTHER" id="PTHR15135:SF3">
    <property type="entry name" value="SH3 AND CYSTEINE-RICH DOMAIN-CONTAINING PROTEIN"/>
    <property type="match status" value="1"/>
</dbReference>
<protein>
    <submittedName>
        <fullName evidence="15">SH3 and cysteine rich domain</fullName>
    </submittedName>
</protein>
<gene>
    <name evidence="15" type="primary">STAC</name>
</gene>
<evidence type="ECO:0000256" key="8">
    <source>
        <dbReference type="ARBA" id="ARBA00022771"/>
    </source>
</evidence>
<dbReference type="SMART" id="SM00109">
    <property type="entry name" value="C1"/>
    <property type="match status" value="1"/>
</dbReference>
<dbReference type="GO" id="GO:1903078">
    <property type="term" value="P:positive regulation of protein localization to plasma membrane"/>
    <property type="evidence" value="ECO:0007669"/>
    <property type="project" value="TreeGrafter"/>
</dbReference>
<evidence type="ECO:0000259" key="14">
    <source>
        <dbReference type="PROSITE" id="PS50081"/>
    </source>
</evidence>
<evidence type="ECO:0000256" key="6">
    <source>
        <dbReference type="ARBA" id="ARBA00022723"/>
    </source>
</evidence>
<dbReference type="GO" id="GO:0003009">
    <property type="term" value="P:skeletal muscle contraction"/>
    <property type="evidence" value="ECO:0007669"/>
    <property type="project" value="TreeGrafter"/>
</dbReference>
<dbReference type="AlphaFoldDB" id="A0A4W6F1R1"/>
<dbReference type="Pfam" id="PF00130">
    <property type="entry name" value="C1_1"/>
    <property type="match status" value="1"/>
</dbReference>
<evidence type="ECO:0000256" key="4">
    <source>
        <dbReference type="ARBA" id="ARBA00022475"/>
    </source>
</evidence>
<keyword evidence="5" id="KW-0963">Cytoplasm</keyword>
<evidence type="ECO:0000256" key="2">
    <source>
        <dbReference type="ARBA" id="ARBA00004496"/>
    </source>
</evidence>
<evidence type="ECO:0000256" key="7">
    <source>
        <dbReference type="ARBA" id="ARBA00022737"/>
    </source>
</evidence>
<comment type="subcellular location">
    <subcellularLocation>
        <location evidence="1">Cell membrane</location>
        <location evidence="1">Sarcolemma</location>
        <topology evidence="1">Peripheral membrane protein</topology>
        <orientation evidence="1">Cytoplasmic side</orientation>
    </subcellularLocation>
    <subcellularLocation>
        <location evidence="2">Cytoplasm</location>
    </subcellularLocation>
</comment>
<dbReference type="InterPro" id="IPR002219">
    <property type="entry name" value="PKC_DAG/PE"/>
</dbReference>
<evidence type="ECO:0000256" key="12">
    <source>
        <dbReference type="SAM" id="MobiDB-lite"/>
    </source>
</evidence>
<reference evidence="15" key="3">
    <citation type="submission" date="2025-09" db="UniProtKB">
        <authorList>
            <consortium name="Ensembl"/>
        </authorList>
    </citation>
    <scope>IDENTIFICATION</scope>
</reference>
<proteinExistence type="predicted"/>
<evidence type="ECO:0000256" key="5">
    <source>
        <dbReference type="ARBA" id="ARBA00022490"/>
    </source>
</evidence>
<dbReference type="InterPro" id="IPR035508">
    <property type="entry name" value="STAC1_SH3"/>
</dbReference>
<dbReference type="InterPro" id="IPR001452">
    <property type="entry name" value="SH3_domain"/>
</dbReference>
<dbReference type="FunFam" id="3.30.60.20:FF:000022">
    <property type="entry name" value="SH3 and cysteine-rich domain-containing protein 3 isoform 2"/>
    <property type="match status" value="1"/>
</dbReference>
<feature type="domain" description="SH3" evidence="13">
    <location>
        <begin position="256"/>
        <end position="315"/>
    </location>
</feature>